<evidence type="ECO:0000313" key="2">
    <source>
        <dbReference type="EMBL" id="OAF68717.1"/>
    </source>
</evidence>
<keyword evidence="3" id="KW-1185">Reference proteome</keyword>
<dbReference type="GO" id="GO:0016485">
    <property type="term" value="P:protein processing"/>
    <property type="evidence" value="ECO:0007669"/>
    <property type="project" value="TreeGrafter"/>
</dbReference>
<dbReference type="PANTHER" id="PTHR11733">
    <property type="entry name" value="ZINC METALLOPROTEASE FAMILY M13 NEPRILYSIN-RELATED"/>
    <property type="match status" value="1"/>
</dbReference>
<dbReference type="InterPro" id="IPR008753">
    <property type="entry name" value="Peptidase_M13_N"/>
</dbReference>
<dbReference type="AlphaFoldDB" id="A0A177B350"/>
<dbReference type="InterPro" id="IPR042089">
    <property type="entry name" value="Peptidase_M13_dom_2"/>
</dbReference>
<evidence type="ECO:0000313" key="3">
    <source>
        <dbReference type="Proteomes" id="UP000078046"/>
    </source>
</evidence>
<dbReference type="PANTHER" id="PTHR11733:SF167">
    <property type="entry name" value="FI17812P1-RELATED"/>
    <property type="match status" value="1"/>
</dbReference>
<dbReference type="Pfam" id="PF05649">
    <property type="entry name" value="Peptidase_M13_N"/>
    <property type="match status" value="1"/>
</dbReference>
<gene>
    <name evidence="2" type="ORF">A3Q56_03526</name>
</gene>
<dbReference type="Proteomes" id="UP000078046">
    <property type="component" value="Unassembled WGS sequence"/>
</dbReference>
<protein>
    <recommendedName>
        <fullName evidence="1">Peptidase M13 N-terminal domain-containing protein</fullName>
    </recommendedName>
</protein>
<accession>A0A177B350</accession>
<dbReference type="SUPFAM" id="SSF55486">
    <property type="entry name" value="Metalloproteases ('zincins'), catalytic domain"/>
    <property type="match status" value="1"/>
</dbReference>
<dbReference type="InterPro" id="IPR024079">
    <property type="entry name" value="MetalloPept_cat_dom_sf"/>
</dbReference>
<dbReference type="Gene3D" id="1.10.1380.10">
    <property type="entry name" value="Neutral endopeptidase , domain2"/>
    <property type="match status" value="1"/>
</dbReference>
<sequence length="178" mass="20916">MAYFGKTVTKSKKTTICKFSKCIELSAQMYKMMNHSVDPCDNFYNYACGNFDNTNNISSSYQLKNYLSIMMNQNILIIRKKLDETPYEYKKKPSEAMIKLSAIYKSCQNSEPPKNYLKMFDIFETYYSFDERFKKRNIEHTMVNLFKYTGFVYGFKISSYSFKGNDLNQGRGVEKFSG</sequence>
<feature type="domain" description="Peptidase M13 N-terminal" evidence="1">
    <location>
        <begin position="39"/>
        <end position="158"/>
    </location>
</feature>
<dbReference type="GO" id="GO:0004222">
    <property type="term" value="F:metalloendopeptidase activity"/>
    <property type="evidence" value="ECO:0007669"/>
    <property type="project" value="InterPro"/>
</dbReference>
<organism evidence="2 3">
    <name type="scientific">Intoshia linei</name>
    <dbReference type="NCBI Taxonomy" id="1819745"/>
    <lineage>
        <taxon>Eukaryota</taxon>
        <taxon>Metazoa</taxon>
        <taxon>Spiralia</taxon>
        <taxon>Lophotrochozoa</taxon>
        <taxon>Mesozoa</taxon>
        <taxon>Orthonectida</taxon>
        <taxon>Rhopaluridae</taxon>
        <taxon>Intoshia</taxon>
    </lineage>
</organism>
<dbReference type="GO" id="GO:0005886">
    <property type="term" value="C:plasma membrane"/>
    <property type="evidence" value="ECO:0007669"/>
    <property type="project" value="TreeGrafter"/>
</dbReference>
<comment type="caution">
    <text evidence="2">The sequence shown here is derived from an EMBL/GenBank/DDBJ whole genome shotgun (WGS) entry which is preliminary data.</text>
</comment>
<evidence type="ECO:0000259" key="1">
    <source>
        <dbReference type="Pfam" id="PF05649"/>
    </source>
</evidence>
<dbReference type="OrthoDB" id="6160024at2759"/>
<proteinExistence type="predicted"/>
<dbReference type="EMBL" id="LWCA01000399">
    <property type="protein sequence ID" value="OAF68717.1"/>
    <property type="molecule type" value="Genomic_DNA"/>
</dbReference>
<dbReference type="Gene3D" id="3.40.390.10">
    <property type="entry name" value="Collagenase (Catalytic Domain)"/>
    <property type="match status" value="1"/>
</dbReference>
<name>A0A177B350_9BILA</name>
<dbReference type="InterPro" id="IPR000718">
    <property type="entry name" value="Peptidase_M13"/>
</dbReference>
<dbReference type="PROSITE" id="PS51885">
    <property type="entry name" value="NEPRILYSIN"/>
    <property type="match status" value="1"/>
</dbReference>
<reference evidence="2 3" key="1">
    <citation type="submission" date="2016-04" db="EMBL/GenBank/DDBJ databases">
        <title>The genome of Intoshia linei affirms orthonectids as highly simplified spiralians.</title>
        <authorList>
            <person name="Mikhailov K.V."/>
            <person name="Slusarev G.S."/>
            <person name="Nikitin M.A."/>
            <person name="Logacheva M.D."/>
            <person name="Penin A."/>
            <person name="Aleoshin V."/>
            <person name="Panchin Y.V."/>
        </authorList>
    </citation>
    <scope>NUCLEOTIDE SEQUENCE [LARGE SCALE GENOMIC DNA]</scope>
    <source>
        <strain evidence="2">Intl2013</strain>
        <tissue evidence="2">Whole animal</tissue>
    </source>
</reference>